<feature type="transmembrane region" description="Helical" evidence="1">
    <location>
        <begin position="14"/>
        <end position="32"/>
    </location>
</feature>
<reference evidence="2" key="2">
    <citation type="journal article" date="2024" name="Plant">
        <title>Genomic evolution and insights into agronomic trait innovations of Sesamum species.</title>
        <authorList>
            <person name="Miao H."/>
            <person name="Wang L."/>
            <person name="Qu L."/>
            <person name="Liu H."/>
            <person name="Sun Y."/>
            <person name="Le M."/>
            <person name="Wang Q."/>
            <person name="Wei S."/>
            <person name="Zheng Y."/>
            <person name="Lin W."/>
            <person name="Duan Y."/>
            <person name="Cao H."/>
            <person name="Xiong S."/>
            <person name="Wang X."/>
            <person name="Wei L."/>
            <person name="Li C."/>
            <person name="Ma Q."/>
            <person name="Ju M."/>
            <person name="Zhao R."/>
            <person name="Li G."/>
            <person name="Mu C."/>
            <person name="Tian Q."/>
            <person name="Mei H."/>
            <person name="Zhang T."/>
            <person name="Gao T."/>
            <person name="Zhang H."/>
        </authorList>
    </citation>
    <scope>NUCLEOTIDE SEQUENCE</scope>
    <source>
        <strain evidence="2">KEN8</strain>
    </source>
</reference>
<keyword evidence="1" id="KW-0472">Membrane</keyword>
<dbReference type="AlphaFoldDB" id="A0AAW2Q4C9"/>
<keyword evidence="1" id="KW-0812">Transmembrane</keyword>
<evidence type="ECO:0000313" key="2">
    <source>
        <dbReference type="EMBL" id="KAL0362616.1"/>
    </source>
</evidence>
<sequence length="137" mass="15542">MIPVPAGEEVAPKLVRLLYFVGAGVLCTAGINKWKDLERKAMIQKQQQLNGPSVENPSDVEVQITMPLAYHEEHIDQQNRNVYIKGIQNEQWGFWFSDRPATIGDCKSYYCLCYLRVEKGKRIPGAAQLKGQWSAMT</sequence>
<evidence type="ECO:0000256" key="1">
    <source>
        <dbReference type="SAM" id="Phobius"/>
    </source>
</evidence>
<accession>A0AAW2Q4C9</accession>
<comment type="caution">
    <text evidence="2">The sequence shown here is derived from an EMBL/GenBank/DDBJ whole genome shotgun (WGS) entry which is preliminary data.</text>
</comment>
<gene>
    <name evidence="2" type="ORF">Scaly_1216800</name>
</gene>
<proteinExistence type="predicted"/>
<reference evidence="2" key="1">
    <citation type="submission" date="2020-06" db="EMBL/GenBank/DDBJ databases">
        <authorList>
            <person name="Li T."/>
            <person name="Hu X."/>
            <person name="Zhang T."/>
            <person name="Song X."/>
            <person name="Zhang H."/>
            <person name="Dai N."/>
            <person name="Sheng W."/>
            <person name="Hou X."/>
            <person name="Wei L."/>
        </authorList>
    </citation>
    <scope>NUCLEOTIDE SEQUENCE</scope>
    <source>
        <strain evidence="2">KEN8</strain>
        <tissue evidence="2">Leaf</tissue>
    </source>
</reference>
<protein>
    <submittedName>
        <fullName evidence="2">Uncharacterized protein</fullName>
    </submittedName>
</protein>
<name>A0AAW2Q4C9_9LAMI</name>
<keyword evidence="1" id="KW-1133">Transmembrane helix</keyword>
<dbReference type="EMBL" id="JACGWM010000007">
    <property type="protein sequence ID" value="KAL0362616.1"/>
    <property type="molecule type" value="Genomic_DNA"/>
</dbReference>
<organism evidence="2">
    <name type="scientific">Sesamum calycinum</name>
    <dbReference type="NCBI Taxonomy" id="2727403"/>
    <lineage>
        <taxon>Eukaryota</taxon>
        <taxon>Viridiplantae</taxon>
        <taxon>Streptophyta</taxon>
        <taxon>Embryophyta</taxon>
        <taxon>Tracheophyta</taxon>
        <taxon>Spermatophyta</taxon>
        <taxon>Magnoliopsida</taxon>
        <taxon>eudicotyledons</taxon>
        <taxon>Gunneridae</taxon>
        <taxon>Pentapetalae</taxon>
        <taxon>asterids</taxon>
        <taxon>lamiids</taxon>
        <taxon>Lamiales</taxon>
        <taxon>Pedaliaceae</taxon>
        <taxon>Sesamum</taxon>
    </lineage>
</organism>